<dbReference type="Pfam" id="PF04453">
    <property type="entry name" value="LptD"/>
    <property type="match status" value="1"/>
</dbReference>
<feature type="domain" description="LPS-assembly protein LptD central" evidence="3">
    <location>
        <begin position="211"/>
        <end position="304"/>
    </location>
</feature>
<comment type="subcellular location">
    <subcellularLocation>
        <location evidence="1">Cell outer membrane</location>
    </subcellularLocation>
</comment>
<accession>A0A931MI85</accession>
<dbReference type="HAMAP" id="MF_01411">
    <property type="entry name" value="LPS_assembly_LptD"/>
    <property type="match status" value="1"/>
</dbReference>
<dbReference type="EMBL" id="JADWYS010000001">
    <property type="protein sequence ID" value="MBG9388970.1"/>
    <property type="molecule type" value="Genomic_DNA"/>
</dbReference>
<dbReference type="GO" id="GO:0043165">
    <property type="term" value="P:Gram-negative-bacterium-type cell outer membrane assembly"/>
    <property type="evidence" value="ECO:0007669"/>
    <property type="project" value="UniProtKB-UniRule"/>
</dbReference>
<comment type="subunit">
    <text evidence="1">Component of the lipopolysaccharide transport and assembly complex. Interacts with LptE and LptA.</text>
</comment>
<evidence type="ECO:0000259" key="2">
    <source>
        <dbReference type="Pfam" id="PF04453"/>
    </source>
</evidence>
<evidence type="ECO:0000259" key="3">
    <source>
        <dbReference type="Pfam" id="PF19838"/>
    </source>
</evidence>
<keyword evidence="5" id="KW-1185">Reference proteome</keyword>
<comment type="caution">
    <text evidence="1">Lacks conserved residue(s) required for the propagation of feature annotation.</text>
</comment>
<keyword evidence="1" id="KW-0998">Cell outer membrane</keyword>
<name>A0A931MI85_9BURK</name>
<dbReference type="InterPro" id="IPR050218">
    <property type="entry name" value="LptD"/>
</dbReference>
<comment type="function">
    <text evidence="1">Together with LptE, is involved in the assembly of lipopolysaccharide (LPS) at the surface of the outer membrane.</text>
</comment>
<comment type="similarity">
    <text evidence="1">Belongs to the LptD family.</text>
</comment>
<dbReference type="InterPro" id="IPR020889">
    <property type="entry name" value="LipoPS_assembly_LptD"/>
</dbReference>
<dbReference type="PANTHER" id="PTHR30189:SF1">
    <property type="entry name" value="LPS-ASSEMBLY PROTEIN LPTD"/>
    <property type="match status" value="1"/>
</dbReference>
<dbReference type="InterPro" id="IPR045659">
    <property type="entry name" value="LptD_2"/>
</dbReference>
<comment type="caution">
    <text evidence="4">The sequence shown here is derived from an EMBL/GenBank/DDBJ whole genome shotgun (WGS) entry which is preliminary data.</text>
</comment>
<sequence length="792" mass="88815">MHSRHDLKPRASRPRFALTPVAWVAFAVLQGAASRAVAQDEPPLVLKPSPMLAETLPPAARDQQPTYVSGDKASGRTDLETVIEGNAQLRRGDTVIRADRLEYYQPEDLAKARGNVHINRAGNTFEGPLLELKVDAYEGFFLQPSYRFLRNNAYGEAERVDFIDDKRAIIRKATYTTCQRRPGPAWMPDWILRAASIRIDNEEEIGQASGAVLSFMGLPILPVPELSFPLSDKRKSGLLPPTIGLDSLNGAELTLPYYWNIAPNRDATFYPALMTKRGIDFGGEFRYLERDYAGELRANFMPNDKLRDRDRWGYAVKHDGLLGAGLPFGPVTLNLNLNRVSDDDYWRDFSRSTSSLTQRLLANDGSLTWSRGDFTLNARALKWQTLQDVTAPIVPPYDRLPQVVGRYTSSNLPAGLDAYLEADYTRFESNPVLTGQPNGHRAFTVARISRPWQAPGWFVIPKLQLHSTQYGFDAPLANGATTASRTVPTFSVDSGMVFERDATYFGRNFRQTLEPRAFYVYTPFRDQSLLPNYDSAANDFNFATIYTENAFGGNDRISDNNLLTLGATTRLLDPDTGAEAARFGVAQRVRFKDQRVTLPGEAPVSERLSDILFGATINWTPKWSLDATVQYNPKTGRSIRETIGGRYSPGNYHVISAAYRLQRGQSEQIDVGWQWPLNDLWGDRGQDLGAGNGGGEGRWYSVGRLNYSLQDRKLVDAVVGLEYDAGCWLGRIVVERLQSSTTSANKRILFQLEFVGFTRLGSNALQTLKENIPRYQYLREQVTAPSRFTNYD</sequence>
<dbReference type="GO" id="GO:0015920">
    <property type="term" value="P:lipopolysaccharide transport"/>
    <property type="evidence" value="ECO:0007669"/>
    <property type="project" value="InterPro"/>
</dbReference>
<dbReference type="GO" id="GO:0009279">
    <property type="term" value="C:cell outer membrane"/>
    <property type="evidence" value="ECO:0007669"/>
    <property type="project" value="UniProtKB-SubCell"/>
</dbReference>
<dbReference type="Gene3D" id="2.60.450.10">
    <property type="entry name" value="Lipopolysaccharide (LPS) transport protein A like domain"/>
    <property type="match status" value="1"/>
</dbReference>
<keyword evidence="1" id="KW-0472">Membrane</keyword>
<evidence type="ECO:0000313" key="4">
    <source>
        <dbReference type="EMBL" id="MBG9388970.1"/>
    </source>
</evidence>
<dbReference type="Pfam" id="PF19838">
    <property type="entry name" value="LptD_2"/>
    <property type="match status" value="1"/>
</dbReference>
<reference evidence="4" key="1">
    <citation type="submission" date="2020-11" db="EMBL/GenBank/DDBJ databases">
        <title>Bacterial whole genome sequence for Caenimonas sp. DR4.4.</title>
        <authorList>
            <person name="Le V."/>
            <person name="Ko S.-R."/>
            <person name="Ahn C.-Y."/>
            <person name="Oh H.-M."/>
        </authorList>
    </citation>
    <scope>NUCLEOTIDE SEQUENCE</scope>
    <source>
        <strain evidence="4">DR4.4</strain>
    </source>
</reference>
<gene>
    <name evidence="1" type="primary">lptD</name>
    <name evidence="4" type="ORF">I5803_13125</name>
</gene>
<dbReference type="Proteomes" id="UP000651050">
    <property type="component" value="Unassembled WGS sequence"/>
</dbReference>
<proteinExistence type="inferred from homology"/>
<feature type="domain" description="LptD C-terminal" evidence="2">
    <location>
        <begin position="309"/>
        <end position="681"/>
    </location>
</feature>
<protein>
    <recommendedName>
        <fullName evidence="1">LPS-assembly protein LptD</fullName>
    </recommendedName>
</protein>
<dbReference type="InterPro" id="IPR007543">
    <property type="entry name" value="LptD_C"/>
</dbReference>
<evidence type="ECO:0000256" key="1">
    <source>
        <dbReference type="HAMAP-Rule" id="MF_01411"/>
    </source>
</evidence>
<keyword evidence="1" id="KW-0732">Signal</keyword>
<dbReference type="RefSeq" id="WP_196986790.1">
    <property type="nucleotide sequence ID" value="NZ_JADWYS010000001.1"/>
</dbReference>
<dbReference type="PANTHER" id="PTHR30189">
    <property type="entry name" value="LPS-ASSEMBLY PROTEIN"/>
    <property type="match status" value="1"/>
</dbReference>
<dbReference type="AlphaFoldDB" id="A0A931MI85"/>
<dbReference type="GO" id="GO:1990351">
    <property type="term" value="C:transporter complex"/>
    <property type="evidence" value="ECO:0007669"/>
    <property type="project" value="TreeGrafter"/>
</dbReference>
<evidence type="ECO:0000313" key="5">
    <source>
        <dbReference type="Proteomes" id="UP000651050"/>
    </source>
</evidence>
<organism evidence="4 5">
    <name type="scientific">Caenimonas aquaedulcis</name>
    <dbReference type="NCBI Taxonomy" id="2793270"/>
    <lineage>
        <taxon>Bacteria</taxon>
        <taxon>Pseudomonadati</taxon>
        <taxon>Pseudomonadota</taxon>
        <taxon>Betaproteobacteria</taxon>
        <taxon>Burkholderiales</taxon>
        <taxon>Comamonadaceae</taxon>
        <taxon>Caenimonas</taxon>
    </lineage>
</organism>